<keyword evidence="2" id="KW-1185">Reference proteome</keyword>
<evidence type="ECO:0000313" key="1">
    <source>
        <dbReference type="EMBL" id="CAB4309553.1"/>
    </source>
</evidence>
<dbReference type="PANTHER" id="PTHR36968:SF8">
    <property type="entry name" value="HOMEOBOX-DDT DOMAIN PROTEIN RLT3 ISOFORM X1"/>
    <property type="match status" value="1"/>
</dbReference>
<dbReference type="GO" id="GO:0006357">
    <property type="term" value="P:regulation of transcription by RNA polymerase II"/>
    <property type="evidence" value="ECO:0007669"/>
    <property type="project" value="InterPro"/>
</dbReference>
<reference evidence="2" key="1">
    <citation type="journal article" date="2020" name="Genome Biol.">
        <title>Gamete binning: chromosome-level and haplotype-resolved genome assembly enabled by high-throughput single-cell sequencing of gamete genomes.</title>
        <authorList>
            <person name="Campoy J.A."/>
            <person name="Sun H."/>
            <person name="Goel M."/>
            <person name="Jiao W.-B."/>
            <person name="Folz-Donahue K."/>
            <person name="Wang N."/>
            <person name="Rubio M."/>
            <person name="Liu C."/>
            <person name="Kukat C."/>
            <person name="Ruiz D."/>
            <person name="Huettel B."/>
            <person name="Schneeberger K."/>
        </authorList>
    </citation>
    <scope>NUCLEOTIDE SEQUENCE [LARGE SCALE GENOMIC DNA]</scope>
    <source>
        <strain evidence="2">cv. Rojo Pasion</strain>
    </source>
</reference>
<dbReference type="Proteomes" id="UP000507245">
    <property type="component" value="Unassembled WGS sequence"/>
</dbReference>
<dbReference type="EMBL" id="CAEKKB010000005">
    <property type="protein sequence ID" value="CAB4309553.1"/>
    <property type="molecule type" value="Genomic_DNA"/>
</dbReference>
<dbReference type="AlphaFoldDB" id="A0A6J5XAP0"/>
<gene>
    <name evidence="1" type="ORF">ORAREDHAP_LOCUS30811</name>
</gene>
<dbReference type="PANTHER" id="PTHR36968">
    <property type="entry name" value="HOMEOBOX-DDT DOMAIN PROTEIN RLT2"/>
    <property type="match status" value="1"/>
</dbReference>
<sequence>MTVWRATNPDARDFPVDMGFTNLCIAKTSNSEQKIATTKICLTFVAFTETGTGSRFRNIHFAFGCKVESNNENQILPSEEKCELALEGAGSQEHSDKIAMLVDDEELELRELQGWPNALGCSDHFTTNGDHACSLCKDFLAKFRPNTVKMKHPFCMQPWDSSPEIVKKLFKVYELQTVFGISDFLAKFPPNSVKMKHPFCMQPWHSSPEIVKKLFKVDMSSLTIDEFAQAFQDKVENQEPTLEFWKGSLNPLTWTEILCQVLVAAGFGSKQGAMRRDALSKVF</sequence>
<proteinExistence type="predicted"/>
<protein>
    <submittedName>
        <fullName evidence="1">Uncharacterized protein</fullName>
    </submittedName>
</protein>
<organism evidence="1 2">
    <name type="scientific">Prunus armeniaca</name>
    <name type="common">Apricot</name>
    <name type="synonym">Armeniaca vulgaris</name>
    <dbReference type="NCBI Taxonomy" id="36596"/>
    <lineage>
        <taxon>Eukaryota</taxon>
        <taxon>Viridiplantae</taxon>
        <taxon>Streptophyta</taxon>
        <taxon>Embryophyta</taxon>
        <taxon>Tracheophyta</taxon>
        <taxon>Spermatophyta</taxon>
        <taxon>Magnoliopsida</taxon>
        <taxon>eudicotyledons</taxon>
        <taxon>Gunneridae</taxon>
        <taxon>Pentapetalae</taxon>
        <taxon>rosids</taxon>
        <taxon>fabids</taxon>
        <taxon>Rosales</taxon>
        <taxon>Rosaceae</taxon>
        <taxon>Amygdaloideae</taxon>
        <taxon>Amygdaleae</taxon>
        <taxon>Prunus</taxon>
    </lineage>
</organism>
<dbReference type="InterPro" id="IPR044977">
    <property type="entry name" value="RLT1-3"/>
</dbReference>
<accession>A0A6J5XAP0</accession>
<evidence type="ECO:0000313" key="2">
    <source>
        <dbReference type="Proteomes" id="UP000507245"/>
    </source>
</evidence>
<name>A0A6J5XAP0_PRUAR</name>
<dbReference type="OrthoDB" id="1748094at2759"/>